<evidence type="ECO:0000313" key="13">
    <source>
        <dbReference type="Proteomes" id="UP000054270"/>
    </source>
</evidence>
<keyword evidence="5 9" id="KW-0479">Metal-binding</keyword>
<keyword evidence="11" id="KW-0472">Membrane</keyword>
<dbReference type="Pfam" id="PF00067">
    <property type="entry name" value="p450"/>
    <property type="match status" value="1"/>
</dbReference>
<dbReference type="OMA" id="TLMEWAM"/>
<keyword evidence="8 10" id="KW-0503">Monooxygenase</keyword>
<dbReference type="SUPFAM" id="SSF48264">
    <property type="entry name" value="Cytochrome P450"/>
    <property type="match status" value="1"/>
</dbReference>
<evidence type="ECO:0000256" key="11">
    <source>
        <dbReference type="SAM" id="Phobius"/>
    </source>
</evidence>
<evidence type="ECO:0000256" key="9">
    <source>
        <dbReference type="PIRSR" id="PIRSR602401-1"/>
    </source>
</evidence>
<accession>A0A0D2NSB1</accession>
<evidence type="ECO:0000256" key="2">
    <source>
        <dbReference type="ARBA" id="ARBA00005179"/>
    </source>
</evidence>
<reference evidence="13" key="1">
    <citation type="submission" date="2014-04" db="EMBL/GenBank/DDBJ databases">
        <title>Evolutionary Origins and Diversification of the Mycorrhizal Mutualists.</title>
        <authorList>
            <consortium name="DOE Joint Genome Institute"/>
            <consortium name="Mycorrhizal Genomics Consortium"/>
            <person name="Kohler A."/>
            <person name="Kuo A."/>
            <person name="Nagy L.G."/>
            <person name="Floudas D."/>
            <person name="Copeland A."/>
            <person name="Barry K.W."/>
            <person name="Cichocki N."/>
            <person name="Veneault-Fourrey C."/>
            <person name="LaButti K."/>
            <person name="Lindquist E.A."/>
            <person name="Lipzen A."/>
            <person name="Lundell T."/>
            <person name="Morin E."/>
            <person name="Murat C."/>
            <person name="Riley R."/>
            <person name="Ohm R."/>
            <person name="Sun H."/>
            <person name="Tunlid A."/>
            <person name="Henrissat B."/>
            <person name="Grigoriev I.V."/>
            <person name="Hibbett D.S."/>
            <person name="Martin F."/>
        </authorList>
    </citation>
    <scope>NUCLEOTIDE SEQUENCE [LARGE SCALE GENOMIC DNA]</scope>
    <source>
        <strain evidence="13">FD-334 SS-4</strain>
    </source>
</reference>
<proteinExistence type="inferred from homology"/>
<dbReference type="InterPro" id="IPR036396">
    <property type="entry name" value="Cyt_P450_sf"/>
</dbReference>
<keyword evidence="6 10" id="KW-0560">Oxidoreductase</keyword>
<evidence type="ECO:0000256" key="10">
    <source>
        <dbReference type="RuleBase" id="RU000461"/>
    </source>
</evidence>
<evidence type="ECO:0000256" key="1">
    <source>
        <dbReference type="ARBA" id="ARBA00001971"/>
    </source>
</evidence>
<comment type="cofactor">
    <cofactor evidence="1 9">
        <name>heme</name>
        <dbReference type="ChEBI" id="CHEBI:30413"/>
    </cofactor>
</comment>
<dbReference type="EMBL" id="KN817556">
    <property type="protein sequence ID" value="KJA21689.1"/>
    <property type="molecule type" value="Genomic_DNA"/>
</dbReference>
<dbReference type="PRINTS" id="PR00463">
    <property type="entry name" value="EP450I"/>
</dbReference>
<keyword evidence="13" id="KW-1185">Reference proteome</keyword>
<dbReference type="InterPro" id="IPR017972">
    <property type="entry name" value="Cyt_P450_CS"/>
</dbReference>
<dbReference type="GO" id="GO:0004497">
    <property type="term" value="F:monooxygenase activity"/>
    <property type="evidence" value="ECO:0007669"/>
    <property type="project" value="UniProtKB-KW"/>
</dbReference>
<dbReference type="PANTHER" id="PTHR46300">
    <property type="entry name" value="P450, PUTATIVE (EUROFUNG)-RELATED-RELATED"/>
    <property type="match status" value="1"/>
</dbReference>
<dbReference type="AlphaFoldDB" id="A0A0D2NSB1"/>
<dbReference type="PRINTS" id="PR00385">
    <property type="entry name" value="P450"/>
</dbReference>
<keyword evidence="11" id="KW-0812">Transmembrane</keyword>
<dbReference type="OrthoDB" id="2789670at2759"/>
<sequence>MALFDLVYLPYAWTVATAFLALLGWTLRSRLSQPKLPYPPGPPARSMISGNLADLPAKYAWHTYIEWGKKYGDIIHYRTFNKHTIVLNSYKDIVELLDKRSSIYADRPRLPMMDLMGLTDFNTGIMGYGPKWKFHRRILQQYFRADASLRYRAKQTRKVNDYLNSLLDTPDKFKHHIQTLAGAVIMTIMYDHDVAPTNDFFVDLAERHTVLLSTGIFPRSSLFQAFSILRFVPAWFPGAGFKRLCLESRKVAFDMRDIPMAAVQKQMKDGKTPDCVTANFLETCKSKEEFDAISGMASGAYGGRTMASLETFFQAITMYPEVQRRAQKEIDEVVGSKRLINYDDWSSLPYVEALLREVMRWRPVAPLSLAHSTTADDVYKGYYIPKETMILTNLWAIAHDLRRYSEPERFNPSRFIDENGRLNNDDVAYVFGFGRRICPGRHVASATIWLAMATVLQLFNIQKKKDSSGKEIEVDGGYTDAFAIEPLPFECTILPRSTESRQIISEAMAKAY</sequence>
<dbReference type="Gene3D" id="1.10.630.10">
    <property type="entry name" value="Cytochrome P450"/>
    <property type="match status" value="1"/>
</dbReference>
<dbReference type="GO" id="GO:0005506">
    <property type="term" value="F:iron ion binding"/>
    <property type="evidence" value="ECO:0007669"/>
    <property type="project" value="InterPro"/>
</dbReference>
<evidence type="ECO:0000256" key="6">
    <source>
        <dbReference type="ARBA" id="ARBA00023002"/>
    </source>
</evidence>
<dbReference type="GO" id="GO:0016705">
    <property type="term" value="F:oxidoreductase activity, acting on paired donors, with incorporation or reduction of molecular oxygen"/>
    <property type="evidence" value="ECO:0007669"/>
    <property type="project" value="InterPro"/>
</dbReference>
<protein>
    <recommendedName>
        <fullName evidence="14">Cytochrome P450</fullName>
    </recommendedName>
</protein>
<dbReference type="GO" id="GO:0020037">
    <property type="term" value="F:heme binding"/>
    <property type="evidence" value="ECO:0007669"/>
    <property type="project" value="InterPro"/>
</dbReference>
<evidence type="ECO:0000256" key="3">
    <source>
        <dbReference type="ARBA" id="ARBA00010617"/>
    </source>
</evidence>
<keyword evidence="4 9" id="KW-0349">Heme</keyword>
<dbReference type="Proteomes" id="UP000054270">
    <property type="component" value="Unassembled WGS sequence"/>
</dbReference>
<name>A0A0D2NSB1_HYPSF</name>
<comment type="pathway">
    <text evidence="2">Secondary metabolite biosynthesis.</text>
</comment>
<dbReference type="PANTHER" id="PTHR46300:SF7">
    <property type="entry name" value="P450, PUTATIVE (EUROFUNG)-RELATED"/>
    <property type="match status" value="1"/>
</dbReference>
<dbReference type="PROSITE" id="PS00086">
    <property type="entry name" value="CYTOCHROME_P450"/>
    <property type="match status" value="1"/>
</dbReference>
<dbReference type="STRING" id="945553.A0A0D2NSB1"/>
<organism evidence="12 13">
    <name type="scientific">Hypholoma sublateritium (strain FD-334 SS-4)</name>
    <dbReference type="NCBI Taxonomy" id="945553"/>
    <lineage>
        <taxon>Eukaryota</taxon>
        <taxon>Fungi</taxon>
        <taxon>Dikarya</taxon>
        <taxon>Basidiomycota</taxon>
        <taxon>Agaricomycotina</taxon>
        <taxon>Agaricomycetes</taxon>
        <taxon>Agaricomycetidae</taxon>
        <taxon>Agaricales</taxon>
        <taxon>Agaricineae</taxon>
        <taxon>Strophariaceae</taxon>
        <taxon>Hypholoma</taxon>
    </lineage>
</organism>
<evidence type="ECO:0000256" key="7">
    <source>
        <dbReference type="ARBA" id="ARBA00023004"/>
    </source>
</evidence>
<comment type="similarity">
    <text evidence="3 10">Belongs to the cytochrome P450 family.</text>
</comment>
<feature type="transmembrane region" description="Helical" evidence="11">
    <location>
        <begin position="6"/>
        <end position="27"/>
    </location>
</feature>
<evidence type="ECO:0000256" key="4">
    <source>
        <dbReference type="ARBA" id="ARBA00022617"/>
    </source>
</evidence>
<evidence type="ECO:0000256" key="5">
    <source>
        <dbReference type="ARBA" id="ARBA00022723"/>
    </source>
</evidence>
<dbReference type="InterPro" id="IPR050364">
    <property type="entry name" value="Cytochrome_P450_fung"/>
</dbReference>
<dbReference type="CDD" id="cd11065">
    <property type="entry name" value="CYP64-like"/>
    <property type="match status" value="1"/>
</dbReference>
<gene>
    <name evidence="12" type="ORF">HYPSUDRAFT_67610</name>
</gene>
<evidence type="ECO:0008006" key="14">
    <source>
        <dbReference type="Google" id="ProtNLM"/>
    </source>
</evidence>
<evidence type="ECO:0000313" key="12">
    <source>
        <dbReference type="EMBL" id="KJA21689.1"/>
    </source>
</evidence>
<keyword evidence="7 9" id="KW-0408">Iron</keyword>
<dbReference type="InterPro" id="IPR001128">
    <property type="entry name" value="Cyt_P450"/>
</dbReference>
<evidence type="ECO:0000256" key="8">
    <source>
        <dbReference type="ARBA" id="ARBA00023033"/>
    </source>
</evidence>
<dbReference type="InterPro" id="IPR002401">
    <property type="entry name" value="Cyt_P450_E_grp-I"/>
</dbReference>
<keyword evidence="11" id="KW-1133">Transmembrane helix</keyword>
<feature type="binding site" description="axial binding residue" evidence="9">
    <location>
        <position position="438"/>
    </location>
    <ligand>
        <name>heme</name>
        <dbReference type="ChEBI" id="CHEBI:30413"/>
    </ligand>
    <ligandPart>
        <name>Fe</name>
        <dbReference type="ChEBI" id="CHEBI:18248"/>
    </ligandPart>
</feature>